<evidence type="ECO:0000256" key="1">
    <source>
        <dbReference type="SAM" id="Coils"/>
    </source>
</evidence>
<evidence type="ECO:0000313" key="4">
    <source>
        <dbReference type="Proteomes" id="UP000193560"/>
    </source>
</evidence>
<gene>
    <name evidence="3" type="ORF">BCR42DRAFT_405860</name>
</gene>
<keyword evidence="1" id="KW-0175">Coiled coil</keyword>
<dbReference type="Proteomes" id="UP000193560">
    <property type="component" value="Unassembled WGS sequence"/>
</dbReference>
<feature type="coiled-coil region" evidence="1">
    <location>
        <begin position="52"/>
        <end position="151"/>
    </location>
</feature>
<proteinExistence type="predicted"/>
<name>A0A1X2IU22_9FUNG</name>
<organism evidence="3 4">
    <name type="scientific">Absidia repens</name>
    <dbReference type="NCBI Taxonomy" id="90262"/>
    <lineage>
        <taxon>Eukaryota</taxon>
        <taxon>Fungi</taxon>
        <taxon>Fungi incertae sedis</taxon>
        <taxon>Mucoromycota</taxon>
        <taxon>Mucoromycotina</taxon>
        <taxon>Mucoromycetes</taxon>
        <taxon>Mucorales</taxon>
        <taxon>Cunninghamellaceae</taxon>
        <taxon>Absidia</taxon>
    </lineage>
</organism>
<comment type="caution">
    <text evidence="3">The sequence shown here is derived from an EMBL/GenBank/DDBJ whole genome shotgun (WGS) entry which is preliminary data.</text>
</comment>
<evidence type="ECO:0000313" key="3">
    <source>
        <dbReference type="EMBL" id="ORZ22286.1"/>
    </source>
</evidence>
<evidence type="ECO:0000256" key="2">
    <source>
        <dbReference type="SAM" id="MobiDB-lite"/>
    </source>
</evidence>
<protein>
    <submittedName>
        <fullName evidence="3">Uncharacterized protein</fullName>
    </submittedName>
</protein>
<keyword evidence="4" id="KW-1185">Reference proteome</keyword>
<feature type="region of interest" description="Disordered" evidence="2">
    <location>
        <begin position="201"/>
        <end position="225"/>
    </location>
</feature>
<accession>A0A1X2IU22</accession>
<dbReference type="EMBL" id="MCGE01000004">
    <property type="protein sequence ID" value="ORZ22286.1"/>
    <property type="molecule type" value="Genomic_DNA"/>
</dbReference>
<sequence length="225" mass="25821">MNQNHSSNPAIFAADQDFFSNEDAFLQETTYSDSKNGDFIIAQSKKVKPNQTQSYEEQIEALVNQLKINEEHHAKVLKEHQSILANKDRLVEEKKRALERINESHSKRVEQLIQSQQQALSSCRMQHHIEVAKLERQLQQQENEAKGIAVEQLLNNFEQEQHTLRVDCSPVPRQCQLDIKNTTHITNKNTPFTKPLCIPTSTISWPPPPPLSSLRKSSAVYSQEN</sequence>
<dbReference type="OrthoDB" id="2259405at2759"/>
<reference evidence="3 4" key="1">
    <citation type="submission" date="2016-07" db="EMBL/GenBank/DDBJ databases">
        <title>Pervasive Adenine N6-methylation of Active Genes in Fungi.</title>
        <authorList>
            <consortium name="DOE Joint Genome Institute"/>
            <person name="Mondo S.J."/>
            <person name="Dannebaum R.O."/>
            <person name="Kuo R.C."/>
            <person name="Labutti K."/>
            <person name="Haridas S."/>
            <person name="Kuo A."/>
            <person name="Salamov A."/>
            <person name="Ahrendt S.R."/>
            <person name="Lipzen A."/>
            <person name="Sullivan W."/>
            <person name="Andreopoulos W.B."/>
            <person name="Clum A."/>
            <person name="Lindquist E."/>
            <person name="Daum C."/>
            <person name="Ramamoorthy G.K."/>
            <person name="Gryganskyi A."/>
            <person name="Culley D."/>
            <person name="Magnuson J.K."/>
            <person name="James T.Y."/>
            <person name="O'Malley M.A."/>
            <person name="Stajich J.E."/>
            <person name="Spatafora J.W."/>
            <person name="Visel A."/>
            <person name="Grigoriev I.V."/>
        </authorList>
    </citation>
    <scope>NUCLEOTIDE SEQUENCE [LARGE SCALE GENOMIC DNA]</scope>
    <source>
        <strain evidence="3 4">NRRL 1336</strain>
    </source>
</reference>
<dbReference type="AlphaFoldDB" id="A0A1X2IU22"/>